<evidence type="ECO:0000256" key="9">
    <source>
        <dbReference type="ARBA" id="ARBA00023204"/>
    </source>
</evidence>
<dbReference type="HAMAP" id="MF_01588">
    <property type="entry name" value="DNA_ligase_A"/>
    <property type="match status" value="1"/>
</dbReference>
<dbReference type="InterPro" id="IPR010994">
    <property type="entry name" value="RuvA_2-like"/>
</dbReference>
<evidence type="ECO:0000313" key="14">
    <source>
        <dbReference type="Proteomes" id="UP000182360"/>
    </source>
</evidence>
<dbReference type="SMART" id="SM00532">
    <property type="entry name" value="LIGANc"/>
    <property type="match status" value="1"/>
</dbReference>
<feature type="binding site" evidence="11">
    <location>
        <position position="263"/>
    </location>
    <ligand>
        <name>NAD(+)</name>
        <dbReference type="ChEBI" id="CHEBI:57540"/>
    </ligand>
</feature>
<dbReference type="eggNOG" id="COG0272">
    <property type="taxonomic scope" value="Bacteria"/>
</dbReference>
<sequence>MAESRIKELEQLITRYQKSYYDGEGEISDAEFDKLWDELKELDPANAILHRVGADSGNFEKVQHVMPMGSQEKAANPEQFLAWAEKHVYDAYLVEYKLDGASLELQYEGGYLKRAVTRGDGSIGDDITANARKMGGVNAAIYKDGQLVPFTGGIRGEVIMTHEVHKIHFPDKANCRNAANGLMKRKDGKGSEYLKLIVYDALSTDGKSYFNTEEEKIRWLMDCGFNVVRLVICKSPDRVIAYRAKIMEERKDLEYDIDGLVVKESAINFADASRDRPDRQIAFKFSLEEAVSTLRKVEWSISGGTYTPVAIFDEVELNGTKVQRASLANPDTLRKLGVRIGSHVVVVKRGEIIPKIESVVEEKGLETTEIEFPKVCEVCGTLLVDEGSRLFCPNKACSKRVLHQLLKYQQVVDIRDLGETLITSLFNDKRLKSISDIYSLQVEDLVPYFLNEESMEADKKSLGAEKVYNSIQNHRRMRLATFVGAFDIEGVGETSAEKLIGAGFNTLEKLLTATEEQIAAVYGFAEIMAHIIVEGLAENAEEMRNLVETGVIELESAGEGKLAGKSFCFTGELVTMKRADAEQRVKKNGGSIKSSVTKDLSYLVTNDTTSGSSKNQKAAKLGIPVIDEMQFLELLK</sequence>
<keyword evidence="2 11" id="KW-0436">Ligase</keyword>
<dbReference type="NCBIfam" id="NF005932">
    <property type="entry name" value="PRK07956.1"/>
    <property type="match status" value="1"/>
</dbReference>
<proteinExistence type="inferred from homology"/>
<dbReference type="InterPro" id="IPR013839">
    <property type="entry name" value="DNAligase_adenylation"/>
</dbReference>
<evidence type="ECO:0000313" key="13">
    <source>
        <dbReference type="EMBL" id="SEQ71165.1"/>
    </source>
</evidence>
<feature type="domain" description="BRCT" evidence="12">
    <location>
        <begin position="557"/>
        <end position="636"/>
    </location>
</feature>
<name>A0A1H9I9U2_9SPIR</name>
<dbReference type="SUPFAM" id="SSF52113">
    <property type="entry name" value="BRCT domain"/>
    <property type="match status" value="1"/>
</dbReference>
<comment type="similarity">
    <text evidence="11">Belongs to the NAD-dependent DNA ligase family. LigA subfamily.</text>
</comment>
<organism evidence="13 14">
    <name type="scientific">Treponema bryantii</name>
    <dbReference type="NCBI Taxonomy" id="163"/>
    <lineage>
        <taxon>Bacteria</taxon>
        <taxon>Pseudomonadati</taxon>
        <taxon>Spirochaetota</taxon>
        <taxon>Spirochaetia</taxon>
        <taxon>Spirochaetales</taxon>
        <taxon>Treponemataceae</taxon>
        <taxon>Treponema</taxon>
    </lineage>
</organism>
<dbReference type="InterPro" id="IPR004150">
    <property type="entry name" value="NAD_DNA_ligase_OB"/>
</dbReference>
<evidence type="ECO:0000259" key="12">
    <source>
        <dbReference type="PROSITE" id="PS50172"/>
    </source>
</evidence>
<dbReference type="Gene3D" id="3.40.50.10190">
    <property type="entry name" value="BRCT domain"/>
    <property type="match status" value="1"/>
</dbReference>
<dbReference type="InterPro" id="IPR012340">
    <property type="entry name" value="NA-bd_OB-fold"/>
</dbReference>
<keyword evidence="3 11" id="KW-0235">DNA replication</keyword>
<comment type="cofactor">
    <cofactor evidence="11">
        <name>Mg(2+)</name>
        <dbReference type="ChEBI" id="CHEBI:18420"/>
    </cofactor>
    <cofactor evidence="11">
        <name>Mn(2+)</name>
        <dbReference type="ChEBI" id="CHEBI:29035"/>
    </cofactor>
</comment>
<keyword evidence="14" id="KW-1185">Reference proteome</keyword>
<dbReference type="Gene3D" id="1.10.150.20">
    <property type="entry name" value="5' to 3' exonuclease, C-terminal subdomain"/>
    <property type="match status" value="2"/>
</dbReference>
<feature type="binding site" evidence="11">
    <location>
        <position position="392"/>
    </location>
    <ligand>
        <name>Zn(2+)</name>
        <dbReference type="ChEBI" id="CHEBI:29105"/>
    </ligand>
</feature>
<dbReference type="STRING" id="163.SAMN04487775_10287"/>
<dbReference type="Gene3D" id="2.40.50.140">
    <property type="entry name" value="Nucleic acid-binding proteins"/>
    <property type="match status" value="1"/>
</dbReference>
<dbReference type="InterPro" id="IPR036420">
    <property type="entry name" value="BRCT_dom_sf"/>
</dbReference>
<evidence type="ECO:0000256" key="3">
    <source>
        <dbReference type="ARBA" id="ARBA00022705"/>
    </source>
</evidence>
<dbReference type="PIRSF" id="PIRSF001604">
    <property type="entry name" value="LigA"/>
    <property type="match status" value="1"/>
</dbReference>
<feature type="binding site" evidence="11">
    <location>
        <position position="376"/>
    </location>
    <ligand>
        <name>Zn(2+)</name>
        <dbReference type="ChEBI" id="CHEBI:29105"/>
    </ligand>
</feature>
<feature type="binding site" evidence="11">
    <location>
        <begin position="70"/>
        <end position="71"/>
    </location>
    <ligand>
        <name>NAD(+)</name>
        <dbReference type="ChEBI" id="CHEBI:57540"/>
    </ligand>
</feature>
<keyword evidence="7 11" id="KW-0460">Magnesium</keyword>
<evidence type="ECO:0000256" key="7">
    <source>
        <dbReference type="ARBA" id="ARBA00022842"/>
    </source>
</evidence>
<dbReference type="InterPro" id="IPR018239">
    <property type="entry name" value="DNA_ligase_AS"/>
</dbReference>
<dbReference type="Pfam" id="PF03120">
    <property type="entry name" value="OB_DNA_ligase"/>
    <property type="match status" value="1"/>
</dbReference>
<dbReference type="GO" id="GO:0046872">
    <property type="term" value="F:metal ion binding"/>
    <property type="evidence" value="ECO:0007669"/>
    <property type="project" value="UniProtKB-KW"/>
</dbReference>
<protein>
    <recommendedName>
        <fullName evidence="11">DNA ligase</fullName>
        <ecNumber evidence="11">6.5.1.2</ecNumber>
    </recommendedName>
    <alternativeName>
        <fullName evidence="11">Polydeoxyribonucleotide synthase [NAD(+)]</fullName>
    </alternativeName>
</protein>
<dbReference type="SUPFAM" id="SSF47781">
    <property type="entry name" value="RuvA domain 2-like"/>
    <property type="match status" value="1"/>
</dbReference>
<dbReference type="SUPFAM" id="SSF50249">
    <property type="entry name" value="Nucleic acid-binding proteins"/>
    <property type="match status" value="1"/>
</dbReference>
<dbReference type="SMART" id="SM00292">
    <property type="entry name" value="BRCT"/>
    <property type="match status" value="1"/>
</dbReference>
<feature type="binding site" evidence="11">
    <location>
        <begin position="29"/>
        <end position="33"/>
    </location>
    <ligand>
        <name>NAD(+)</name>
        <dbReference type="ChEBI" id="CHEBI:57540"/>
    </ligand>
</feature>
<dbReference type="GO" id="GO:0006281">
    <property type="term" value="P:DNA repair"/>
    <property type="evidence" value="ECO:0007669"/>
    <property type="project" value="UniProtKB-KW"/>
</dbReference>
<feature type="binding site" evidence="11">
    <location>
        <position position="379"/>
    </location>
    <ligand>
        <name>Zn(2+)</name>
        <dbReference type="ChEBI" id="CHEBI:29105"/>
    </ligand>
</feature>
<keyword evidence="9 11" id="KW-0234">DNA repair</keyword>
<keyword evidence="4 11" id="KW-0479">Metal-binding</keyword>
<dbReference type="Pfam" id="PF00533">
    <property type="entry name" value="BRCT"/>
    <property type="match status" value="1"/>
</dbReference>
<dbReference type="SUPFAM" id="SSF56091">
    <property type="entry name" value="DNA ligase/mRNA capping enzyme, catalytic domain"/>
    <property type="match status" value="1"/>
</dbReference>
<dbReference type="InterPro" id="IPR001679">
    <property type="entry name" value="DNA_ligase"/>
</dbReference>
<evidence type="ECO:0000256" key="11">
    <source>
        <dbReference type="HAMAP-Rule" id="MF_01588"/>
    </source>
</evidence>
<dbReference type="CDD" id="cd17748">
    <property type="entry name" value="BRCT_DNA_ligase_like"/>
    <property type="match status" value="1"/>
</dbReference>
<feature type="binding site" evidence="11">
    <location>
        <position position="157"/>
    </location>
    <ligand>
        <name>NAD(+)</name>
        <dbReference type="ChEBI" id="CHEBI:57540"/>
    </ligand>
</feature>
<evidence type="ECO:0000256" key="2">
    <source>
        <dbReference type="ARBA" id="ARBA00022598"/>
    </source>
</evidence>
<dbReference type="PROSITE" id="PS50172">
    <property type="entry name" value="BRCT"/>
    <property type="match status" value="1"/>
</dbReference>
<dbReference type="InterPro" id="IPR013840">
    <property type="entry name" value="DNAligase_N"/>
</dbReference>
<dbReference type="EC" id="6.5.1.2" evidence="11"/>
<dbReference type="RefSeq" id="WP_074644775.1">
    <property type="nucleotide sequence ID" value="NZ_FOFU01000009.1"/>
</dbReference>
<dbReference type="AlphaFoldDB" id="A0A1H9I9U2"/>
<dbReference type="Pfam" id="PF01653">
    <property type="entry name" value="DNA_ligase_aden"/>
    <property type="match status" value="1"/>
</dbReference>
<feature type="binding site" evidence="11">
    <location>
        <position position="118"/>
    </location>
    <ligand>
        <name>NAD(+)</name>
        <dbReference type="ChEBI" id="CHEBI:57540"/>
    </ligand>
</feature>
<keyword evidence="6 11" id="KW-0862">Zinc</keyword>
<feature type="active site" description="N6-AMP-lysine intermediate" evidence="11">
    <location>
        <position position="97"/>
    </location>
</feature>
<keyword evidence="11" id="KW-0464">Manganese</keyword>
<reference evidence="13 14" key="1">
    <citation type="submission" date="2016-10" db="EMBL/GenBank/DDBJ databases">
        <authorList>
            <person name="de Groot N.N."/>
        </authorList>
    </citation>
    <scope>NUCLEOTIDE SEQUENCE [LARGE SCALE GENOMIC DNA]</scope>
    <source>
        <strain evidence="13 14">B25</strain>
    </source>
</reference>
<comment type="catalytic activity">
    <reaction evidence="10 11">
        <text>NAD(+) + (deoxyribonucleotide)n-3'-hydroxyl + 5'-phospho-(deoxyribonucleotide)m = (deoxyribonucleotide)n+m + AMP + beta-nicotinamide D-nucleotide.</text>
        <dbReference type="EC" id="6.5.1.2"/>
    </reaction>
</comment>
<dbReference type="GO" id="GO:0003911">
    <property type="term" value="F:DNA ligase (NAD+) activity"/>
    <property type="evidence" value="ECO:0007669"/>
    <property type="project" value="UniProtKB-UniRule"/>
</dbReference>
<dbReference type="Gene3D" id="3.30.470.30">
    <property type="entry name" value="DNA ligase/mRNA capping enzyme"/>
    <property type="match status" value="1"/>
</dbReference>
<dbReference type="OrthoDB" id="9759736at2"/>
<gene>
    <name evidence="11" type="primary">ligA</name>
    <name evidence="13" type="ORF">SAMN04487977_10923</name>
</gene>
<comment type="function">
    <text evidence="1 11">DNA ligase that catalyzes the formation of phosphodiester linkages between 5'-phosphoryl and 3'-hydroxyl groups in double-stranded DNA using NAD as a coenzyme and as the energy source for the reaction. It is essential for DNA replication and repair of damaged DNA.</text>
</comment>
<keyword evidence="5 11" id="KW-0227">DNA damage</keyword>
<feature type="binding site" evidence="11">
    <location>
        <position position="95"/>
    </location>
    <ligand>
        <name>NAD(+)</name>
        <dbReference type="ChEBI" id="CHEBI:57540"/>
    </ligand>
</feature>
<dbReference type="PROSITE" id="PS01055">
    <property type="entry name" value="DNA_LIGASE_N1"/>
    <property type="match status" value="1"/>
</dbReference>
<evidence type="ECO:0000256" key="8">
    <source>
        <dbReference type="ARBA" id="ARBA00023027"/>
    </source>
</evidence>
<evidence type="ECO:0000256" key="6">
    <source>
        <dbReference type="ARBA" id="ARBA00022833"/>
    </source>
</evidence>
<evidence type="ECO:0000256" key="10">
    <source>
        <dbReference type="ARBA" id="ARBA00034005"/>
    </source>
</evidence>
<dbReference type="Pfam" id="PF14520">
    <property type="entry name" value="HHH_5"/>
    <property type="match status" value="1"/>
</dbReference>
<dbReference type="EMBL" id="FOFU01000009">
    <property type="protein sequence ID" value="SEQ71165.1"/>
    <property type="molecule type" value="Genomic_DNA"/>
</dbReference>
<feature type="binding site" evidence="11">
    <location>
        <position position="397"/>
    </location>
    <ligand>
        <name>Zn(2+)</name>
        <dbReference type="ChEBI" id="CHEBI:29105"/>
    </ligand>
</feature>
<evidence type="ECO:0000256" key="4">
    <source>
        <dbReference type="ARBA" id="ARBA00022723"/>
    </source>
</evidence>
<feature type="binding site" evidence="11">
    <location>
        <position position="284"/>
    </location>
    <ligand>
        <name>NAD(+)</name>
        <dbReference type="ChEBI" id="CHEBI:57540"/>
    </ligand>
</feature>
<accession>A0A1H9I9U2</accession>
<evidence type="ECO:0000256" key="1">
    <source>
        <dbReference type="ARBA" id="ARBA00004067"/>
    </source>
</evidence>
<dbReference type="Proteomes" id="UP000182360">
    <property type="component" value="Unassembled WGS sequence"/>
</dbReference>
<dbReference type="NCBIfam" id="TIGR00575">
    <property type="entry name" value="dnlj"/>
    <property type="match status" value="1"/>
</dbReference>
<keyword evidence="8 11" id="KW-0520">NAD</keyword>
<evidence type="ECO:0000256" key="5">
    <source>
        <dbReference type="ARBA" id="ARBA00022763"/>
    </source>
</evidence>
<dbReference type="Gene3D" id="1.10.287.610">
    <property type="entry name" value="Helix hairpin bin"/>
    <property type="match status" value="1"/>
</dbReference>
<dbReference type="GO" id="GO:0006260">
    <property type="term" value="P:DNA replication"/>
    <property type="evidence" value="ECO:0007669"/>
    <property type="project" value="UniProtKB-KW"/>
</dbReference>
<dbReference type="InterPro" id="IPR001357">
    <property type="entry name" value="BRCT_dom"/>
</dbReference>